<evidence type="ECO:0000256" key="1">
    <source>
        <dbReference type="SAM" id="MobiDB-lite"/>
    </source>
</evidence>
<feature type="compositionally biased region" description="Acidic residues" evidence="1">
    <location>
        <begin position="73"/>
        <end position="83"/>
    </location>
</feature>
<feature type="compositionally biased region" description="Polar residues" evidence="1">
    <location>
        <begin position="348"/>
        <end position="363"/>
    </location>
</feature>
<evidence type="ECO:0000313" key="3">
    <source>
        <dbReference type="Proteomes" id="UP000077202"/>
    </source>
</evidence>
<dbReference type="Proteomes" id="UP000077202">
    <property type="component" value="Unassembled WGS sequence"/>
</dbReference>
<accession>A0A176W1A0</accession>
<feature type="region of interest" description="Disordered" evidence="1">
    <location>
        <begin position="1"/>
        <end position="111"/>
    </location>
</feature>
<comment type="caution">
    <text evidence="2">The sequence shown here is derived from an EMBL/GenBank/DDBJ whole genome shotgun (WGS) entry which is preliminary data.</text>
</comment>
<keyword evidence="3" id="KW-1185">Reference proteome</keyword>
<feature type="region of interest" description="Disordered" evidence="1">
    <location>
        <begin position="602"/>
        <end position="626"/>
    </location>
</feature>
<proteinExistence type="predicted"/>
<organism evidence="2 3">
    <name type="scientific">Marchantia polymorpha subsp. ruderalis</name>
    <dbReference type="NCBI Taxonomy" id="1480154"/>
    <lineage>
        <taxon>Eukaryota</taxon>
        <taxon>Viridiplantae</taxon>
        <taxon>Streptophyta</taxon>
        <taxon>Embryophyta</taxon>
        <taxon>Marchantiophyta</taxon>
        <taxon>Marchantiopsida</taxon>
        <taxon>Marchantiidae</taxon>
        <taxon>Marchantiales</taxon>
        <taxon>Marchantiaceae</taxon>
        <taxon>Marchantia</taxon>
    </lineage>
</organism>
<feature type="region of interest" description="Disordered" evidence="1">
    <location>
        <begin position="663"/>
        <end position="705"/>
    </location>
</feature>
<feature type="compositionally biased region" description="Polar residues" evidence="1">
    <location>
        <begin position="382"/>
        <end position="394"/>
    </location>
</feature>
<sequence>MGAPYGTPQNVVESSPAQQGSGQLPSTAPGLAGGDLVNIDYRAPVGSGERNGQTTAMSEGLRSLTRSQATMEEMLDSSEDETSDNDRDDSSSEDEPLEDAPAKQEAEDDFDLEDTMNMLRQVNLIITRDDTLKKKEEMENLTAVLCFLDRGLSTPQVQEWAESALTKAKRLKILSITAKGSRNYHIRFQTQKDRDRALSRTRITHLRQDFIIVKWSLEAEDLSYFPAVYPVWVRFTNLSQLQLFWIREIAGTLGPVLIGPASIERSSRPIIRLCLEWPRGMLPPPYVEVTLEGFGHIAVDCTGDPLFPPREGAGTSRRPQRERPRPSVPQPEEEARTEQDRAKGKWRVNNQSDDPPQPTSKFFQQKRTKSRSDGFWRKTTEEQTTLIDNETGQEATADLTKGVKDHSDGNAAKKHRGEAPCGHESPARQGAAEPAGQEALSTRRPGTIEQFYEKRKEANSVLLNRTTLGSASVQSKTRPATVDEQNTATSPAPPGRRSKTILRPQGAGTAVGKTADAGSKRKPAAEGDHRGTRAKLAKNLPRGAVDQEAPGDAPEKLTPPASPLVPKQLLDTLVQKGSTDQADLTPVQVQKVAEGTTVQKEGYEATVQEEQTDPQPPTEGIRAKFPRRQVISQGPLAALGGKKLSMKSSAIRKREVRAAKAAARAASVGQRTSRSGEVGTVSQVATEAGVEKSPIEHGRAAFSAQ</sequence>
<evidence type="ECO:0008006" key="4">
    <source>
        <dbReference type="Google" id="ProtNLM"/>
    </source>
</evidence>
<protein>
    <recommendedName>
        <fullName evidence="4">DUF4283 domain-containing protein</fullName>
    </recommendedName>
</protein>
<feature type="compositionally biased region" description="Basic and acidic residues" evidence="1">
    <location>
        <begin position="370"/>
        <end position="381"/>
    </location>
</feature>
<name>A0A176W1A0_MARPO</name>
<dbReference type="AlphaFoldDB" id="A0A176W1A0"/>
<evidence type="ECO:0000313" key="2">
    <source>
        <dbReference type="EMBL" id="OAE26837.1"/>
    </source>
</evidence>
<feature type="compositionally biased region" description="Polar residues" evidence="1">
    <location>
        <begin position="461"/>
        <end position="490"/>
    </location>
</feature>
<feature type="compositionally biased region" description="Basic and acidic residues" evidence="1">
    <location>
        <begin position="333"/>
        <end position="343"/>
    </location>
</feature>
<dbReference type="EMBL" id="LVLJ01002090">
    <property type="protein sequence ID" value="OAE26837.1"/>
    <property type="molecule type" value="Genomic_DNA"/>
</dbReference>
<feature type="compositionally biased region" description="Basic and acidic residues" evidence="1">
    <location>
        <begin position="689"/>
        <end position="699"/>
    </location>
</feature>
<reference evidence="2" key="1">
    <citation type="submission" date="2016-03" db="EMBL/GenBank/DDBJ databases">
        <title>Mechanisms controlling the formation of the plant cell surface in tip-growing cells are functionally conserved among land plants.</title>
        <authorList>
            <person name="Honkanen S."/>
            <person name="Jones V.A."/>
            <person name="Morieri G."/>
            <person name="Champion C."/>
            <person name="Hetherington A.J."/>
            <person name="Kelly S."/>
            <person name="Saint-Marcoux D."/>
            <person name="Proust H."/>
            <person name="Prescott H."/>
            <person name="Dolan L."/>
        </authorList>
    </citation>
    <scope>NUCLEOTIDE SEQUENCE [LARGE SCALE GENOMIC DNA]</scope>
    <source>
        <tissue evidence="2">Whole gametophyte</tissue>
    </source>
</reference>
<feature type="region of interest" description="Disordered" evidence="1">
    <location>
        <begin position="305"/>
        <end position="447"/>
    </location>
</feature>
<feature type="compositionally biased region" description="Polar residues" evidence="1">
    <location>
        <begin position="7"/>
        <end position="26"/>
    </location>
</feature>
<feature type="region of interest" description="Disordered" evidence="1">
    <location>
        <begin position="459"/>
        <end position="564"/>
    </location>
</feature>
<feature type="compositionally biased region" description="Polar residues" evidence="1">
    <location>
        <begin position="669"/>
        <end position="685"/>
    </location>
</feature>
<gene>
    <name evidence="2" type="ORF">AXG93_1429s1020</name>
</gene>